<dbReference type="GO" id="GO:0000935">
    <property type="term" value="C:division septum"/>
    <property type="evidence" value="ECO:0007669"/>
    <property type="project" value="TreeGrafter"/>
</dbReference>
<sequence length="178" mass="20464">LESLRSRIVDWKGHRVEIFGQLLLHDFFTVTKSDIDRKYWEFTPEQKPKAKKLAGFLKKQTTPTTSNSTDHPQRRNTPLQMKGRLWIGNMTQAVPVRRRGSSELPLGPGIPSDHPLAVWWKGSDDLEFLILRCQDEEQSRVWETEINEQIHTNSRLSAATRFQNPSIGNAVQTNTQSS</sequence>
<dbReference type="EMBL" id="JARIHO010000099">
    <property type="protein sequence ID" value="KAJ7304708.1"/>
    <property type="molecule type" value="Genomic_DNA"/>
</dbReference>
<evidence type="ECO:0000313" key="3">
    <source>
        <dbReference type="Proteomes" id="UP001218218"/>
    </source>
</evidence>
<dbReference type="Proteomes" id="UP001218218">
    <property type="component" value="Unassembled WGS sequence"/>
</dbReference>
<evidence type="ECO:0000256" key="1">
    <source>
        <dbReference type="SAM" id="MobiDB-lite"/>
    </source>
</evidence>
<reference evidence="2" key="1">
    <citation type="submission" date="2023-03" db="EMBL/GenBank/DDBJ databases">
        <title>Massive genome expansion in bonnet fungi (Mycena s.s.) driven by repeated elements and novel gene families across ecological guilds.</title>
        <authorList>
            <consortium name="Lawrence Berkeley National Laboratory"/>
            <person name="Harder C.B."/>
            <person name="Miyauchi S."/>
            <person name="Viragh M."/>
            <person name="Kuo A."/>
            <person name="Thoen E."/>
            <person name="Andreopoulos B."/>
            <person name="Lu D."/>
            <person name="Skrede I."/>
            <person name="Drula E."/>
            <person name="Henrissat B."/>
            <person name="Morin E."/>
            <person name="Kohler A."/>
            <person name="Barry K."/>
            <person name="LaButti K."/>
            <person name="Morin E."/>
            <person name="Salamov A."/>
            <person name="Lipzen A."/>
            <person name="Mereny Z."/>
            <person name="Hegedus B."/>
            <person name="Baldrian P."/>
            <person name="Stursova M."/>
            <person name="Weitz H."/>
            <person name="Taylor A."/>
            <person name="Grigoriev I.V."/>
            <person name="Nagy L.G."/>
            <person name="Martin F."/>
            <person name="Kauserud H."/>
        </authorList>
    </citation>
    <scope>NUCLEOTIDE SEQUENCE</scope>
    <source>
        <strain evidence="2">CBHHK002</strain>
    </source>
</reference>
<feature type="compositionally biased region" description="Polar residues" evidence="1">
    <location>
        <begin position="59"/>
        <end position="77"/>
    </location>
</feature>
<dbReference type="GO" id="GO:0005737">
    <property type="term" value="C:cytoplasm"/>
    <property type="evidence" value="ECO:0007669"/>
    <property type="project" value="TreeGrafter"/>
</dbReference>
<organism evidence="2 3">
    <name type="scientific">Mycena albidolilacea</name>
    <dbReference type="NCBI Taxonomy" id="1033008"/>
    <lineage>
        <taxon>Eukaryota</taxon>
        <taxon>Fungi</taxon>
        <taxon>Dikarya</taxon>
        <taxon>Basidiomycota</taxon>
        <taxon>Agaricomycotina</taxon>
        <taxon>Agaricomycetes</taxon>
        <taxon>Agaricomycetidae</taxon>
        <taxon>Agaricales</taxon>
        <taxon>Marasmiineae</taxon>
        <taxon>Mycenaceae</taxon>
        <taxon>Mycena</taxon>
    </lineage>
</organism>
<accession>A0AAD7E9A3</accession>
<dbReference type="PANTHER" id="PTHR47339">
    <property type="entry name" value="CELL DIVISION CONTROL PROTEIN 24"/>
    <property type="match status" value="1"/>
</dbReference>
<dbReference type="GO" id="GO:0031106">
    <property type="term" value="P:septin ring organization"/>
    <property type="evidence" value="ECO:0007669"/>
    <property type="project" value="TreeGrafter"/>
</dbReference>
<feature type="non-terminal residue" evidence="2">
    <location>
        <position position="1"/>
    </location>
</feature>
<dbReference type="PANTHER" id="PTHR47339:SF1">
    <property type="entry name" value="CELL DIVISION CONTROL PROTEIN 24"/>
    <property type="match status" value="1"/>
</dbReference>
<dbReference type="Gene3D" id="2.30.29.30">
    <property type="entry name" value="Pleckstrin-homology domain (PH domain)/Phosphotyrosine-binding domain (PTB)"/>
    <property type="match status" value="1"/>
</dbReference>
<dbReference type="InterPro" id="IPR053026">
    <property type="entry name" value="CDC42_GEF"/>
</dbReference>
<feature type="non-terminal residue" evidence="2">
    <location>
        <position position="178"/>
    </location>
</feature>
<dbReference type="AlphaFoldDB" id="A0AAD7E9A3"/>
<proteinExistence type="predicted"/>
<dbReference type="GO" id="GO:0043332">
    <property type="term" value="C:mating projection tip"/>
    <property type="evidence" value="ECO:0007669"/>
    <property type="project" value="TreeGrafter"/>
</dbReference>
<feature type="region of interest" description="Disordered" evidence="1">
    <location>
        <begin position="57"/>
        <end position="77"/>
    </location>
</feature>
<dbReference type="GO" id="GO:0030010">
    <property type="term" value="P:establishment of cell polarity"/>
    <property type="evidence" value="ECO:0007669"/>
    <property type="project" value="TreeGrafter"/>
</dbReference>
<protein>
    <submittedName>
        <fullName evidence="2">Uncharacterized protein</fullName>
    </submittedName>
</protein>
<keyword evidence="3" id="KW-1185">Reference proteome</keyword>
<name>A0AAD7E9A3_9AGAR</name>
<comment type="caution">
    <text evidence="2">The sequence shown here is derived from an EMBL/GenBank/DDBJ whole genome shotgun (WGS) entry which is preliminary data.</text>
</comment>
<dbReference type="Pfam" id="PF15411">
    <property type="entry name" value="PH_10"/>
    <property type="match status" value="1"/>
</dbReference>
<dbReference type="GO" id="GO:0005634">
    <property type="term" value="C:nucleus"/>
    <property type="evidence" value="ECO:0007669"/>
    <property type="project" value="TreeGrafter"/>
</dbReference>
<evidence type="ECO:0000313" key="2">
    <source>
        <dbReference type="EMBL" id="KAJ7304708.1"/>
    </source>
</evidence>
<dbReference type="InterPro" id="IPR011993">
    <property type="entry name" value="PH-like_dom_sf"/>
</dbReference>
<gene>
    <name evidence="2" type="ORF">DFH08DRAFT_658428</name>
</gene>